<reference evidence="2" key="1">
    <citation type="submission" date="2021-01" db="EMBL/GenBank/DDBJ databases">
        <title>Caligus Genome Assembly.</title>
        <authorList>
            <person name="Gallardo-Escarate C."/>
        </authorList>
    </citation>
    <scope>NUCLEOTIDE SEQUENCE [LARGE SCALE GENOMIC DNA]</scope>
</reference>
<sequence length="94" mass="10460">HEIVKLIDEQSTHIVLVTEPPLTNNALNQINGTYDIFTPKLIAGSNARVGVVVSKDLEAAELFEYSSRDMIAITIRVQEKQVVIVSFYADITFP</sequence>
<organism evidence="1 2">
    <name type="scientific">Caligus rogercresseyi</name>
    <name type="common">Sea louse</name>
    <dbReference type="NCBI Taxonomy" id="217165"/>
    <lineage>
        <taxon>Eukaryota</taxon>
        <taxon>Metazoa</taxon>
        <taxon>Ecdysozoa</taxon>
        <taxon>Arthropoda</taxon>
        <taxon>Crustacea</taxon>
        <taxon>Multicrustacea</taxon>
        <taxon>Hexanauplia</taxon>
        <taxon>Copepoda</taxon>
        <taxon>Siphonostomatoida</taxon>
        <taxon>Caligidae</taxon>
        <taxon>Caligus</taxon>
    </lineage>
</organism>
<dbReference type="Gene3D" id="3.60.10.10">
    <property type="entry name" value="Endonuclease/exonuclease/phosphatase"/>
    <property type="match status" value="1"/>
</dbReference>
<dbReference type="InterPro" id="IPR036691">
    <property type="entry name" value="Endo/exonu/phosph_ase_sf"/>
</dbReference>
<dbReference type="SUPFAM" id="SSF56219">
    <property type="entry name" value="DNase I-like"/>
    <property type="match status" value="1"/>
</dbReference>
<evidence type="ECO:0000313" key="1">
    <source>
        <dbReference type="EMBL" id="QQP36074.1"/>
    </source>
</evidence>
<name>A0A7T8GQN6_CALRO</name>
<dbReference type="Proteomes" id="UP000595437">
    <property type="component" value="Chromosome 15"/>
</dbReference>
<evidence type="ECO:0000313" key="2">
    <source>
        <dbReference type="Proteomes" id="UP000595437"/>
    </source>
</evidence>
<proteinExistence type="predicted"/>
<dbReference type="EMBL" id="CP045904">
    <property type="protein sequence ID" value="QQP36074.1"/>
    <property type="molecule type" value="Genomic_DNA"/>
</dbReference>
<protein>
    <submittedName>
        <fullName evidence="1">Uncharacterized protein</fullName>
    </submittedName>
</protein>
<gene>
    <name evidence="1" type="ORF">FKW44_021055</name>
</gene>
<keyword evidence="2" id="KW-1185">Reference proteome</keyword>
<feature type="non-terminal residue" evidence="1">
    <location>
        <position position="94"/>
    </location>
</feature>
<feature type="non-terminal residue" evidence="1">
    <location>
        <position position="1"/>
    </location>
</feature>
<accession>A0A7T8GQN6</accession>
<dbReference type="AlphaFoldDB" id="A0A7T8GQN6"/>